<organism evidence="1 2">
    <name type="scientific">Citrus sinensis</name>
    <name type="common">Sweet orange</name>
    <name type="synonym">Citrus aurantium var. sinensis</name>
    <dbReference type="NCBI Taxonomy" id="2711"/>
    <lineage>
        <taxon>Eukaryota</taxon>
        <taxon>Viridiplantae</taxon>
        <taxon>Streptophyta</taxon>
        <taxon>Embryophyta</taxon>
        <taxon>Tracheophyta</taxon>
        <taxon>Spermatophyta</taxon>
        <taxon>Magnoliopsida</taxon>
        <taxon>eudicotyledons</taxon>
        <taxon>Gunneridae</taxon>
        <taxon>Pentapetalae</taxon>
        <taxon>rosids</taxon>
        <taxon>malvids</taxon>
        <taxon>Sapindales</taxon>
        <taxon>Rutaceae</taxon>
        <taxon>Aurantioideae</taxon>
        <taxon>Citrus</taxon>
    </lineage>
</organism>
<name>A0ACB8NF54_CITSI</name>
<evidence type="ECO:0000313" key="2">
    <source>
        <dbReference type="Proteomes" id="UP000829398"/>
    </source>
</evidence>
<evidence type="ECO:0000313" key="1">
    <source>
        <dbReference type="EMBL" id="KAH9796479.1"/>
    </source>
</evidence>
<proteinExistence type="predicted"/>
<dbReference type="EMBL" id="CM039171">
    <property type="protein sequence ID" value="KAH9796479.1"/>
    <property type="molecule type" value="Genomic_DNA"/>
</dbReference>
<gene>
    <name evidence="1" type="ORF">KPL71_005543</name>
</gene>
<reference evidence="2" key="1">
    <citation type="journal article" date="2023" name="Hortic. Res.">
        <title>A chromosome-level phased genome enabling allele-level studies in sweet orange: a case study on citrus Huanglongbing tolerance.</title>
        <authorList>
            <person name="Wu B."/>
            <person name="Yu Q."/>
            <person name="Deng Z."/>
            <person name="Duan Y."/>
            <person name="Luo F."/>
            <person name="Gmitter F. Jr."/>
        </authorList>
    </citation>
    <scope>NUCLEOTIDE SEQUENCE [LARGE SCALE GENOMIC DNA]</scope>
    <source>
        <strain evidence="2">cv. Valencia</strain>
    </source>
</reference>
<dbReference type="Proteomes" id="UP000829398">
    <property type="component" value="Chromosome 2"/>
</dbReference>
<protein>
    <submittedName>
        <fullName evidence="1">Cysteine-rich receptor-like protein kinase 10</fullName>
    </submittedName>
</protein>
<comment type="caution">
    <text evidence="1">The sequence shown here is derived from an EMBL/GenBank/DDBJ whole genome shotgun (WGS) entry which is preliminary data.</text>
</comment>
<accession>A0ACB8NF54</accession>
<keyword evidence="2" id="KW-1185">Reference proteome</keyword>
<sequence>MLMLRTSWDAEAEVANPADYQYKFCPRGTNNTASIIYVYNLSKLFNRKLHEDGGNSLYRNASVGDYPDKVYGLFLCRFDVSHQVCQNCIFDAIDILVESCNGTKEATIWYDICMVRYSNNFFATTLETSPFLCVQNENYTKEPDKFTQILNQTFNDVIRNATSSDSKNAAQTVNISSFDTLQTTAHCIPDLSKSDCTVCLNSAVAQIPTCSKGKRGARIFCPSCSIRYELYRFLVDTPTVTVTAPNKTRKRWITIAEAASAIIVFLLSTSFLWCIIRRRNKRVREEKANIGAGEGRIGNDYSYDVLLHGEKQEESQAFPLFPLDLIDIVKATQDFSQENKLGEGGFGPVYKGVLADGKEIAVKRLSRTSGQGLQEFKNEVTVIAKLQHKNLVRLLGCCLEENESLLIYEYMPNKSLDVFLFDSTRSVQLDWKRRISIIKGIARGILYLHEDSRLKIIHRDLKTSNVLLDHEMNPKISDFGMARIFGGNQSKANTNRVVGTYGYMAPEYAMGGIFSVKSDVFSFGVVLLEIISGKKSTGFYHSEHGPSLLAYGDPIDRPTMSSVAVMLASDILTLPKPTQPAFSLSRVVSAQFVSHSEDHCSVNAITLSTMSPR</sequence>